<protein>
    <submittedName>
        <fullName evidence="2">Cysteine-rich small domain-containing protein</fullName>
    </submittedName>
</protein>
<sequence length="86" mass="10156">MMNSYKFFSNKECEFFPCHNTGDIEGFNCLFCFCPLYTLGEFCGGNFRYNKKGIKDCSDCNLPHKAENYEYIMSKFKLLSELARRR</sequence>
<feature type="domain" description="Cysteine-rich small" evidence="1">
    <location>
        <begin position="5"/>
        <end position="81"/>
    </location>
</feature>
<proteinExistence type="predicted"/>
<dbReference type="Proteomes" id="UP001164187">
    <property type="component" value="Chromosome"/>
</dbReference>
<accession>A0ABY7JV26</accession>
<dbReference type="InterPro" id="IPR007212">
    <property type="entry name" value="Zf-like"/>
</dbReference>
<dbReference type="Pfam" id="PF04071">
    <property type="entry name" value="zf-like"/>
    <property type="match status" value="1"/>
</dbReference>
<gene>
    <name evidence="2" type="ORF">O0R46_01865</name>
</gene>
<organism evidence="2 3">
    <name type="scientific">Peptostreptococcus equinus</name>
    <dbReference type="NCBI Taxonomy" id="3003601"/>
    <lineage>
        <taxon>Bacteria</taxon>
        <taxon>Bacillati</taxon>
        <taxon>Bacillota</taxon>
        <taxon>Clostridia</taxon>
        <taxon>Peptostreptococcales</taxon>
        <taxon>Peptostreptococcaceae</taxon>
        <taxon>Peptostreptococcus</taxon>
    </lineage>
</organism>
<evidence type="ECO:0000259" key="1">
    <source>
        <dbReference type="Pfam" id="PF04071"/>
    </source>
</evidence>
<keyword evidence="3" id="KW-1185">Reference proteome</keyword>
<dbReference type="RefSeq" id="WP_269312519.1">
    <property type="nucleotide sequence ID" value="NZ_CP114052.1"/>
</dbReference>
<name>A0ABY7JV26_9FIRM</name>
<reference evidence="2" key="1">
    <citation type="submission" date="2022-12" db="EMBL/GenBank/DDBJ databases">
        <title>Peptostreptococcus.</title>
        <authorList>
            <person name="Lee S.H."/>
        </authorList>
    </citation>
    <scope>NUCLEOTIDE SEQUENCE</scope>
    <source>
        <strain evidence="2">CBA3647</strain>
    </source>
</reference>
<evidence type="ECO:0000313" key="2">
    <source>
        <dbReference type="EMBL" id="WAW15840.1"/>
    </source>
</evidence>
<dbReference type="EMBL" id="CP114052">
    <property type="protein sequence ID" value="WAW15840.1"/>
    <property type="molecule type" value="Genomic_DNA"/>
</dbReference>
<evidence type="ECO:0000313" key="3">
    <source>
        <dbReference type="Proteomes" id="UP001164187"/>
    </source>
</evidence>